<evidence type="ECO:0000313" key="1">
    <source>
        <dbReference type="EMBL" id="GFR08491.1"/>
    </source>
</evidence>
<organism evidence="1 2">
    <name type="scientific">Trichonephila clavata</name>
    <name type="common">Joro spider</name>
    <name type="synonym">Nephila clavata</name>
    <dbReference type="NCBI Taxonomy" id="2740835"/>
    <lineage>
        <taxon>Eukaryota</taxon>
        <taxon>Metazoa</taxon>
        <taxon>Ecdysozoa</taxon>
        <taxon>Arthropoda</taxon>
        <taxon>Chelicerata</taxon>
        <taxon>Arachnida</taxon>
        <taxon>Araneae</taxon>
        <taxon>Araneomorphae</taxon>
        <taxon>Entelegynae</taxon>
        <taxon>Araneoidea</taxon>
        <taxon>Nephilidae</taxon>
        <taxon>Trichonephila</taxon>
    </lineage>
</organism>
<protein>
    <submittedName>
        <fullName evidence="1">Uncharacterized protein</fullName>
    </submittedName>
</protein>
<dbReference type="AlphaFoldDB" id="A0A8X6GP19"/>
<gene>
    <name evidence="1" type="ORF">TNCT_666561</name>
</gene>
<name>A0A8X6GP19_TRICU</name>
<reference evidence="1" key="1">
    <citation type="submission" date="2020-07" db="EMBL/GenBank/DDBJ databases">
        <title>Multicomponent nature underlies the extraordinary mechanical properties of spider dragline silk.</title>
        <authorList>
            <person name="Kono N."/>
            <person name="Nakamura H."/>
            <person name="Mori M."/>
            <person name="Yoshida Y."/>
            <person name="Ohtoshi R."/>
            <person name="Malay A.D."/>
            <person name="Moran D.A.P."/>
            <person name="Tomita M."/>
            <person name="Numata K."/>
            <person name="Arakawa K."/>
        </authorList>
    </citation>
    <scope>NUCLEOTIDE SEQUENCE</scope>
</reference>
<dbReference type="Proteomes" id="UP000887116">
    <property type="component" value="Unassembled WGS sequence"/>
</dbReference>
<accession>A0A8X6GP19</accession>
<proteinExistence type="predicted"/>
<comment type="caution">
    <text evidence="1">The sequence shown here is derived from an EMBL/GenBank/DDBJ whole genome shotgun (WGS) entry which is preliminary data.</text>
</comment>
<keyword evidence="2" id="KW-1185">Reference proteome</keyword>
<evidence type="ECO:0000313" key="2">
    <source>
        <dbReference type="Proteomes" id="UP000887116"/>
    </source>
</evidence>
<sequence>MGAAASIALGVGEELLVGLLAEMGLIEILKEIGFNIGDENILIPLPETSLDSISNGGYTAVGIFAASSIGSAIGTSVVDFLKKSALNAAVNKSFELAATR</sequence>
<dbReference type="EMBL" id="BMAO01036174">
    <property type="protein sequence ID" value="GFR08491.1"/>
    <property type="molecule type" value="Genomic_DNA"/>
</dbReference>